<evidence type="ECO:0000256" key="1">
    <source>
        <dbReference type="ARBA" id="ARBA00022649"/>
    </source>
</evidence>
<dbReference type="AlphaFoldDB" id="A0A5B9W9G0"/>
<dbReference type="InterPro" id="IPR007712">
    <property type="entry name" value="RelE/ParE_toxin"/>
</dbReference>
<evidence type="ECO:0000313" key="3">
    <source>
        <dbReference type="Proteomes" id="UP000324233"/>
    </source>
</evidence>
<protein>
    <submittedName>
        <fullName evidence="2">Plasmid stabilization system protein</fullName>
    </submittedName>
</protein>
<keyword evidence="1" id="KW-1277">Toxin-antitoxin system</keyword>
<reference evidence="2 3" key="1">
    <citation type="submission" date="2019-08" db="EMBL/GenBank/DDBJ databases">
        <title>Deep-cultivation of Planctomycetes and their phenomic and genomic characterization uncovers novel biology.</title>
        <authorList>
            <person name="Wiegand S."/>
            <person name="Jogler M."/>
            <person name="Boedeker C."/>
            <person name="Pinto D."/>
            <person name="Vollmers J."/>
            <person name="Rivas-Marin E."/>
            <person name="Kohn T."/>
            <person name="Peeters S.H."/>
            <person name="Heuer A."/>
            <person name="Rast P."/>
            <person name="Oberbeckmann S."/>
            <person name="Bunk B."/>
            <person name="Jeske O."/>
            <person name="Meyerdierks A."/>
            <person name="Storesund J.E."/>
            <person name="Kallscheuer N."/>
            <person name="Luecker S."/>
            <person name="Lage O.M."/>
            <person name="Pohl T."/>
            <person name="Merkel B.J."/>
            <person name="Hornburger P."/>
            <person name="Mueller R.-W."/>
            <person name="Bruemmer F."/>
            <person name="Labrenz M."/>
            <person name="Spormann A.M."/>
            <person name="Op den Camp H."/>
            <person name="Overmann J."/>
            <person name="Amann R."/>
            <person name="Jetten M.S.M."/>
            <person name="Mascher T."/>
            <person name="Medema M.H."/>
            <person name="Devos D.P."/>
            <person name="Kaster A.-K."/>
            <person name="Ovreas L."/>
            <person name="Rohde M."/>
            <person name="Galperin M.Y."/>
            <person name="Jogler C."/>
        </authorList>
    </citation>
    <scope>NUCLEOTIDE SEQUENCE [LARGE SCALE GENOMIC DNA]</scope>
    <source>
        <strain evidence="2 3">OJF2</strain>
    </source>
</reference>
<name>A0A5B9W9G0_9BACT</name>
<dbReference type="KEGG" id="agv:OJF2_52960"/>
<dbReference type="RefSeq" id="WP_148596371.1">
    <property type="nucleotide sequence ID" value="NZ_CP042997.1"/>
</dbReference>
<dbReference type="InterPro" id="IPR035093">
    <property type="entry name" value="RelE/ParE_toxin_dom_sf"/>
</dbReference>
<dbReference type="Gene3D" id="3.30.2310.20">
    <property type="entry name" value="RelE-like"/>
    <property type="match status" value="1"/>
</dbReference>
<dbReference type="Proteomes" id="UP000324233">
    <property type="component" value="Chromosome"/>
</dbReference>
<evidence type="ECO:0000313" key="2">
    <source>
        <dbReference type="EMBL" id="QEH36711.1"/>
    </source>
</evidence>
<keyword evidence="3" id="KW-1185">Reference proteome</keyword>
<gene>
    <name evidence="2" type="ORF">OJF2_52960</name>
</gene>
<dbReference type="Pfam" id="PF05016">
    <property type="entry name" value="ParE_toxin"/>
    <property type="match status" value="1"/>
</dbReference>
<accession>A0A5B9W9G0</accession>
<dbReference type="EMBL" id="CP042997">
    <property type="protein sequence ID" value="QEH36711.1"/>
    <property type="molecule type" value="Genomic_DNA"/>
</dbReference>
<organism evidence="2 3">
    <name type="scientific">Aquisphaera giovannonii</name>
    <dbReference type="NCBI Taxonomy" id="406548"/>
    <lineage>
        <taxon>Bacteria</taxon>
        <taxon>Pseudomonadati</taxon>
        <taxon>Planctomycetota</taxon>
        <taxon>Planctomycetia</taxon>
        <taxon>Isosphaerales</taxon>
        <taxon>Isosphaeraceae</taxon>
        <taxon>Aquisphaera</taxon>
    </lineage>
</organism>
<sequence>MNYQVRVLAKARRDLESILRYIALKSPAGAARLLGRFQAEMKRLEREPYASAVAPEADEVGEEVRHALFRTRAGRTYRAIFVIVGEEVRILRVRGSGQPPVRDWELKE</sequence>
<dbReference type="OrthoDB" id="286630at2"/>
<proteinExistence type="predicted"/>